<proteinExistence type="predicted"/>
<dbReference type="Pfam" id="PF09997">
    <property type="entry name" value="DUF2238"/>
    <property type="match status" value="1"/>
</dbReference>
<gene>
    <name evidence="2" type="ORF">QOZ84_02955</name>
</gene>
<feature type="transmembrane region" description="Helical" evidence="1">
    <location>
        <begin position="7"/>
        <end position="26"/>
    </location>
</feature>
<dbReference type="EMBL" id="JASKYM010000001">
    <property type="protein sequence ID" value="MDK2562494.1"/>
    <property type="molecule type" value="Genomic_DNA"/>
</dbReference>
<accession>A0ABT7E6E0</accession>
<reference evidence="2 3" key="1">
    <citation type="submission" date="2023-05" db="EMBL/GenBank/DDBJ databases">
        <title>Rombocin, a short stable natural nisin variant, displays selective antimicrobial activity against Listeria monocytogenes and employs dual mode of action to kill target bacterial strains.</title>
        <authorList>
            <person name="Wambui J."/>
            <person name="Stephan R."/>
            <person name="Kuipers O.P."/>
        </authorList>
    </citation>
    <scope>NUCLEOTIDE SEQUENCE [LARGE SCALE GENOMIC DNA]</scope>
    <source>
        <strain evidence="2 3">RC002</strain>
    </source>
</reference>
<keyword evidence="1" id="KW-0472">Membrane</keyword>
<protein>
    <recommendedName>
        <fullName evidence="4">Membrane-spanning protein</fullName>
    </recommendedName>
</protein>
<name>A0ABT7E6E0_9FIRM</name>
<evidence type="ECO:0008006" key="4">
    <source>
        <dbReference type="Google" id="ProtNLM"/>
    </source>
</evidence>
<dbReference type="InterPro" id="IPR014509">
    <property type="entry name" value="YjdF-like"/>
</dbReference>
<feature type="transmembrane region" description="Helical" evidence="1">
    <location>
        <begin position="62"/>
        <end position="82"/>
    </location>
</feature>
<sequence>MKDKKINIFKILLYAIYLFSVVFFMFKSEYGKVGLSLLCLVIVFILSKIYSKNLDILDRSLFIASNLFILFSFLLGSCYNLYDKIKYYDDLLHFISGFISVKIGWNMLSVVKNTDINNNKLLIFIIILFFSMGISSICELSEYALDVLFKMGTQSGGLKDTMHDMIDALAGSCIMILYYTKSKFKNNIK</sequence>
<keyword evidence="1" id="KW-0812">Transmembrane</keyword>
<feature type="transmembrane region" description="Helical" evidence="1">
    <location>
        <begin position="32"/>
        <end position="50"/>
    </location>
</feature>
<dbReference type="RefSeq" id="WP_284131469.1">
    <property type="nucleotide sequence ID" value="NZ_JASKYM010000001.1"/>
</dbReference>
<evidence type="ECO:0000256" key="1">
    <source>
        <dbReference type="SAM" id="Phobius"/>
    </source>
</evidence>
<dbReference type="Proteomes" id="UP001301012">
    <property type="component" value="Unassembled WGS sequence"/>
</dbReference>
<keyword evidence="3" id="KW-1185">Reference proteome</keyword>
<feature type="transmembrane region" description="Helical" evidence="1">
    <location>
        <begin position="94"/>
        <end position="111"/>
    </location>
</feature>
<feature type="transmembrane region" description="Helical" evidence="1">
    <location>
        <begin position="123"/>
        <end position="145"/>
    </location>
</feature>
<evidence type="ECO:0000313" key="3">
    <source>
        <dbReference type="Proteomes" id="UP001301012"/>
    </source>
</evidence>
<comment type="caution">
    <text evidence="2">The sequence shown here is derived from an EMBL/GenBank/DDBJ whole genome shotgun (WGS) entry which is preliminary data.</text>
</comment>
<feature type="transmembrane region" description="Helical" evidence="1">
    <location>
        <begin position="165"/>
        <end position="180"/>
    </location>
</feature>
<keyword evidence="1" id="KW-1133">Transmembrane helix</keyword>
<organism evidence="2 3">
    <name type="scientific">Romboutsia sedimentorum</name>
    <dbReference type="NCBI Taxonomy" id="1368474"/>
    <lineage>
        <taxon>Bacteria</taxon>
        <taxon>Bacillati</taxon>
        <taxon>Bacillota</taxon>
        <taxon>Clostridia</taxon>
        <taxon>Peptostreptococcales</taxon>
        <taxon>Peptostreptococcaceae</taxon>
        <taxon>Romboutsia</taxon>
    </lineage>
</organism>
<evidence type="ECO:0000313" key="2">
    <source>
        <dbReference type="EMBL" id="MDK2562494.1"/>
    </source>
</evidence>